<dbReference type="AlphaFoldDB" id="A8RZ97"/>
<gene>
    <name evidence="1" type="ORF">CLOBOL_05363</name>
</gene>
<dbReference type="Proteomes" id="UP000005396">
    <property type="component" value="Unassembled WGS sequence"/>
</dbReference>
<dbReference type="PaxDb" id="411902-CLOBOL_05363"/>
<comment type="caution">
    <text evidence="1">The sequence shown here is derived from an EMBL/GenBank/DDBJ whole genome shotgun (WGS) entry which is preliminary data.</text>
</comment>
<organism evidence="1 2">
    <name type="scientific">Enterocloster bolteae (strain ATCC BAA-613 / DSM 15670 / CCUG 46953 / JCM 12243 / WAL 16351)</name>
    <name type="common">Clostridium bolteae</name>
    <dbReference type="NCBI Taxonomy" id="411902"/>
    <lineage>
        <taxon>Bacteria</taxon>
        <taxon>Bacillati</taxon>
        <taxon>Bacillota</taxon>
        <taxon>Clostridia</taxon>
        <taxon>Lachnospirales</taxon>
        <taxon>Lachnospiraceae</taxon>
        <taxon>Enterocloster</taxon>
    </lineage>
</organism>
<protein>
    <submittedName>
        <fullName evidence="1">Uncharacterized protein</fullName>
    </submittedName>
</protein>
<reference evidence="1 2" key="1">
    <citation type="submission" date="2007-08" db="EMBL/GenBank/DDBJ databases">
        <authorList>
            <person name="Fulton L."/>
            <person name="Clifton S."/>
            <person name="Fulton B."/>
            <person name="Xu J."/>
            <person name="Minx P."/>
            <person name="Pepin K.H."/>
            <person name="Johnson M."/>
            <person name="Thiruvilangam P."/>
            <person name="Bhonagiri V."/>
            <person name="Nash W.E."/>
            <person name="Mardis E.R."/>
            <person name="Wilson R.K."/>
        </authorList>
    </citation>
    <scope>NUCLEOTIDE SEQUENCE [LARGE SCALE GENOMIC DNA]</scope>
    <source>
        <strain evidence="2">ATCC BAA-613 / DSM 15670 / CCUG 46953 / JCM 12243 / WAL 16351</strain>
    </source>
</reference>
<reference evidence="1 2" key="2">
    <citation type="submission" date="2007-09" db="EMBL/GenBank/DDBJ databases">
        <title>Draft genome sequence of Clostridium bolteae (ATCC BAA-613).</title>
        <authorList>
            <person name="Sudarsanam P."/>
            <person name="Ley R."/>
            <person name="Guruge J."/>
            <person name="Turnbaugh P.J."/>
            <person name="Mahowald M."/>
            <person name="Liep D."/>
            <person name="Gordon J."/>
        </authorList>
    </citation>
    <scope>NUCLEOTIDE SEQUENCE [LARGE SCALE GENOMIC DNA]</scope>
    <source>
        <strain evidence="2">ATCC BAA-613 / DSM 15670 / CCUG 46953 / JCM 12243 / WAL 16351</strain>
    </source>
</reference>
<proteinExistence type="predicted"/>
<name>A8RZ97_ENTBW</name>
<evidence type="ECO:0000313" key="1">
    <source>
        <dbReference type="EMBL" id="EDP14820.1"/>
    </source>
</evidence>
<dbReference type="HOGENOM" id="CLU_3364183_0_0_9"/>
<dbReference type="EMBL" id="ABCC02000039">
    <property type="protein sequence ID" value="EDP14820.1"/>
    <property type="molecule type" value="Genomic_DNA"/>
</dbReference>
<evidence type="ECO:0000313" key="2">
    <source>
        <dbReference type="Proteomes" id="UP000005396"/>
    </source>
</evidence>
<accession>A8RZ97</accession>
<sequence>MGGRGITPRPLMYLQDWGFCRQISSFGVFCPGGCQ</sequence>